<protein>
    <submittedName>
        <fullName evidence="1">Uncharacterized protein</fullName>
    </submittedName>
</protein>
<dbReference type="AlphaFoldDB" id="A0A2H0VJJ3"/>
<reference evidence="2" key="1">
    <citation type="submission" date="2017-09" db="EMBL/GenBank/DDBJ databases">
        <title>Depth-based differentiation of microbial function through sediment-hosted aquifers and enrichment of novel symbionts in the deep terrestrial subsurface.</title>
        <authorList>
            <person name="Probst A.J."/>
            <person name="Ladd B."/>
            <person name="Jarett J.K."/>
            <person name="Geller-Mcgrath D.E."/>
            <person name="Sieber C.M.K."/>
            <person name="Emerson J.B."/>
            <person name="Anantharaman K."/>
            <person name="Thomas B.C."/>
            <person name="Malmstrom R."/>
            <person name="Stieglmeier M."/>
            <person name="Klingl A."/>
            <person name="Woyke T."/>
            <person name="Ryan C.M."/>
            <person name="Banfield J.F."/>
        </authorList>
    </citation>
    <scope>NUCLEOTIDE SEQUENCE [LARGE SCALE GENOMIC DNA]</scope>
</reference>
<feature type="non-terminal residue" evidence="1">
    <location>
        <position position="1"/>
    </location>
</feature>
<evidence type="ECO:0000313" key="2">
    <source>
        <dbReference type="Proteomes" id="UP000230796"/>
    </source>
</evidence>
<name>A0A2H0VJJ3_9BACT</name>
<dbReference type="Proteomes" id="UP000230796">
    <property type="component" value="Unassembled WGS sequence"/>
</dbReference>
<evidence type="ECO:0000313" key="1">
    <source>
        <dbReference type="EMBL" id="PIR99251.1"/>
    </source>
</evidence>
<sequence>LAPKLPPHASESSARLIFQSGYDASRALREYAKSMGYHIADTGLPRKWNQVFYSNGHTPDYLSGVRDVTLERMQNLASVYVGEFGKEGAELLTQYWEKLAPGMIKDLRGVLSD</sequence>
<dbReference type="EMBL" id="PFAF01000005">
    <property type="protein sequence ID" value="PIR99251.1"/>
    <property type="molecule type" value="Genomic_DNA"/>
</dbReference>
<organism evidence="1 2">
    <name type="scientific">Candidatus Collierbacteria bacterium CG10_big_fil_rev_8_21_14_0_10_44_9</name>
    <dbReference type="NCBI Taxonomy" id="1974535"/>
    <lineage>
        <taxon>Bacteria</taxon>
        <taxon>Candidatus Collieribacteriota</taxon>
    </lineage>
</organism>
<gene>
    <name evidence="1" type="ORF">COT87_00490</name>
</gene>
<accession>A0A2H0VJJ3</accession>
<proteinExistence type="predicted"/>
<comment type="caution">
    <text evidence="1">The sequence shown here is derived from an EMBL/GenBank/DDBJ whole genome shotgun (WGS) entry which is preliminary data.</text>
</comment>